<dbReference type="GO" id="GO:0051539">
    <property type="term" value="F:4 iron, 4 sulfur cluster binding"/>
    <property type="evidence" value="ECO:0007669"/>
    <property type="project" value="UniProtKB-KW"/>
</dbReference>
<keyword evidence="2" id="KW-0479">Metal-binding</keyword>
<gene>
    <name evidence="7" type="ORF">SAMN05660349_03090</name>
</gene>
<evidence type="ECO:0000313" key="8">
    <source>
        <dbReference type="Proteomes" id="UP000190852"/>
    </source>
</evidence>
<dbReference type="InterPro" id="IPR017900">
    <property type="entry name" value="4Fe4S_Fe_S_CS"/>
</dbReference>
<organism evidence="7 8">
    <name type="scientific">Parabacteroides chartae</name>
    <dbReference type="NCBI Taxonomy" id="1037355"/>
    <lineage>
        <taxon>Bacteria</taxon>
        <taxon>Pseudomonadati</taxon>
        <taxon>Bacteroidota</taxon>
        <taxon>Bacteroidia</taxon>
        <taxon>Bacteroidales</taxon>
        <taxon>Tannerellaceae</taxon>
        <taxon>Parabacteroides</taxon>
    </lineage>
</organism>
<dbReference type="RefSeq" id="WP_079684478.1">
    <property type="nucleotide sequence ID" value="NZ_FUYQ01000029.1"/>
</dbReference>
<evidence type="ECO:0000313" key="7">
    <source>
        <dbReference type="EMBL" id="SKB85793.1"/>
    </source>
</evidence>
<keyword evidence="1" id="KW-0004">4Fe-4S</keyword>
<name>A0A1T5EP88_9BACT</name>
<dbReference type="PANTHER" id="PTHR24960">
    <property type="entry name" value="PHOTOSYSTEM I IRON-SULFUR CENTER-RELATED"/>
    <property type="match status" value="1"/>
</dbReference>
<dbReference type="InterPro" id="IPR050157">
    <property type="entry name" value="PSI_iron-sulfur_center"/>
</dbReference>
<dbReference type="PANTHER" id="PTHR24960:SF79">
    <property type="entry name" value="PHOTOSYSTEM I IRON-SULFUR CENTER"/>
    <property type="match status" value="1"/>
</dbReference>
<dbReference type="InterPro" id="IPR017896">
    <property type="entry name" value="4Fe4S_Fe-S-bd"/>
</dbReference>
<keyword evidence="5" id="KW-0812">Transmembrane</keyword>
<feature type="transmembrane region" description="Helical" evidence="5">
    <location>
        <begin position="285"/>
        <end position="306"/>
    </location>
</feature>
<keyword evidence="8" id="KW-1185">Reference proteome</keyword>
<dbReference type="PROSITE" id="PS51379">
    <property type="entry name" value="4FE4S_FER_2"/>
    <property type="match status" value="2"/>
</dbReference>
<evidence type="ECO:0000256" key="1">
    <source>
        <dbReference type="ARBA" id="ARBA00022485"/>
    </source>
</evidence>
<dbReference type="SUPFAM" id="SSF54862">
    <property type="entry name" value="4Fe-4S ferredoxins"/>
    <property type="match status" value="1"/>
</dbReference>
<dbReference type="SUPFAM" id="SSF52218">
    <property type="entry name" value="Flavoproteins"/>
    <property type="match status" value="1"/>
</dbReference>
<keyword evidence="7" id="KW-0670">Pyruvate</keyword>
<feature type="transmembrane region" description="Helical" evidence="5">
    <location>
        <begin position="101"/>
        <end position="118"/>
    </location>
</feature>
<evidence type="ECO:0000256" key="2">
    <source>
        <dbReference type="ARBA" id="ARBA00022723"/>
    </source>
</evidence>
<evidence type="ECO:0000256" key="3">
    <source>
        <dbReference type="ARBA" id="ARBA00023004"/>
    </source>
</evidence>
<keyword evidence="5" id="KW-1133">Transmembrane helix</keyword>
<evidence type="ECO:0000256" key="5">
    <source>
        <dbReference type="SAM" id="Phobius"/>
    </source>
</evidence>
<dbReference type="NCBIfam" id="NF038196">
    <property type="entry name" value="ferrodoxin_EFR1"/>
    <property type="match status" value="1"/>
</dbReference>
<keyword evidence="4" id="KW-0411">Iron-sulfur</keyword>
<feature type="domain" description="4Fe-4S ferredoxin-type" evidence="6">
    <location>
        <begin position="238"/>
        <end position="259"/>
    </location>
</feature>
<dbReference type="AlphaFoldDB" id="A0A1T5EP88"/>
<protein>
    <submittedName>
        <fullName evidence="7">Pyruvate:ferredoxin oxidoreductase, delta subunit</fullName>
    </submittedName>
</protein>
<feature type="domain" description="4Fe-4S ferredoxin-type" evidence="6">
    <location>
        <begin position="202"/>
        <end position="231"/>
    </location>
</feature>
<dbReference type="PROSITE" id="PS00198">
    <property type="entry name" value="4FE4S_FER_1"/>
    <property type="match status" value="1"/>
</dbReference>
<sequence>MNHIDRLIVFYFSGTGNSRRIALWLSELALENNIPCCSYDIATTDISTVQPIDNSATIVLISPVHGFNFPEITLNFIRNLPKGKNRIVLMNTRAGIKLSKFIIPGLTGIAFMLAAAILKSKGYTIAGQIPFDMPSNWISIHPALRSRHIEFILTKNHDKVITHFERLNAGETDFASNKDIVQDILISPVALAYYFIGRYFFAKSYYASDQCIHCDLCIKECPVKAIEKVEGRPYWTFRCENCMRCMNNCPTNAIETTHGLWIIILLLTPVVCSLLYYGILPTSLHHGLAHFILFNFIFLALITLLYRIQQMALKNKICSKIISWMSLTHYKFWGRYKCK</sequence>
<dbReference type="GO" id="GO:0046872">
    <property type="term" value="F:metal ion binding"/>
    <property type="evidence" value="ECO:0007669"/>
    <property type="project" value="UniProtKB-KW"/>
</dbReference>
<accession>A0A1T5EP88</accession>
<dbReference type="Proteomes" id="UP000190852">
    <property type="component" value="Unassembled WGS sequence"/>
</dbReference>
<dbReference type="Gene3D" id="3.40.50.360">
    <property type="match status" value="1"/>
</dbReference>
<evidence type="ECO:0000256" key="4">
    <source>
        <dbReference type="ARBA" id="ARBA00023014"/>
    </source>
</evidence>
<evidence type="ECO:0000259" key="6">
    <source>
        <dbReference type="PROSITE" id="PS51379"/>
    </source>
</evidence>
<dbReference type="Gene3D" id="3.30.70.20">
    <property type="match status" value="1"/>
</dbReference>
<proteinExistence type="predicted"/>
<feature type="transmembrane region" description="Helical" evidence="5">
    <location>
        <begin position="260"/>
        <end position="279"/>
    </location>
</feature>
<keyword evidence="5" id="KW-0472">Membrane</keyword>
<dbReference type="InterPro" id="IPR047964">
    <property type="entry name" value="EFR1-like"/>
</dbReference>
<reference evidence="8" key="1">
    <citation type="submission" date="2017-02" db="EMBL/GenBank/DDBJ databases">
        <authorList>
            <person name="Varghese N."/>
            <person name="Submissions S."/>
        </authorList>
    </citation>
    <scope>NUCLEOTIDE SEQUENCE [LARGE SCALE GENOMIC DNA]</scope>
    <source>
        <strain evidence="8">DSM 24967</strain>
    </source>
</reference>
<keyword evidence="3" id="KW-0408">Iron</keyword>
<dbReference type="InterPro" id="IPR029039">
    <property type="entry name" value="Flavoprotein-like_sf"/>
</dbReference>
<dbReference type="Pfam" id="PF13187">
    <property type="entry name" value="Fer4_9"/>
    <property type="match status" value="1"/>
</dbReference>
<dbReference type="EMBL" id="FUYQ01000029">
    <property type="protein sequence ID" value="SKB85793.1"/>
    <property type="molecule type" value="Genomic_DNA"/>
</dbReference>